<protein>
    <submittedName>
        <fullName evidence="2">DUF2236 domain-containing protein</fullName>
    </submittedName>
</protein>
<name>A0A5D0XPA9_9MICC</name>
<dbReference type="AlphaFoldDB" id="A0A5D0XPA9"/>
<dbReference type="Proteomes" id="UP000323410">
    <property type="component" value="Unassembled WGS sequence"/>
</dbReference>
<dbReference type="GO" id="GO:0016491">
    <property type="term" value="F:oxidoreductase activity"/>
    <property type="evidence" value="ECO:0007669"/>
    <property type="project" value="InterPro"/>
</dbReference>
<dbReference type="OrthoDB" id="3422701at2"/>
<evidence type="ECO:0000313" key="3">
    <source>
        <dbReference type="Proteomes" id="UP000323410"/>
    </source>
</evidence>
<dbReference type="PANTHER" id="PTHR36151">
    <property type="entry name" value="BLR2777 PROTEIN"/>
    <property type="match status" value="1"/>
</dbReference>
<gene>
    <name evidence="2" type="ORF">FQ377_11225</name>
</gene>
<organism evidence="2 3">
    <name type="scientific">Arthrobacter echini</name>
    <dbReference type="NCBI Taxonomy" id="1529066"/>
    <lineage>
        <taxon>Bacteria</taxon>
        <taxon>Bacillati</taxon>
        <taxon>Actinomycetota</taxon>
        <taxon>Actinomycetes</taxon>
        <taxon>Micrococcales</taxon>
        <taxon>Micrococcaceae</taxon>
        <taxon>Arthrobacter</taxon>
    </lineage>
</organism>
<proteinExistence type="predicted"/>
<keyword evidence="3" id="KW-1185">Reference proteome</keyword>
<dbReference type="EMBL" id="VSLD01000005">
    <property type="protein sequence ID" value="TYC98454.1"/>
    <property type="molecule type" value="Genomic_DNA"/>
</dbReference>
<dbReference type="PANTHER" id="PTHR36151:SF3">
    <property type="entry name" value="ER-BOUND OXYGENASE MPAB_MPAB'_RUBBER OXYGENASE CATALYTIC DOMAIN-CONTAINING PROTEIN"/>
    <property type="match status" value="1"/>
</dbReference>
<dbReference type="InterPro" id="IPR018713">
    <property type="entry name" value="MPAB/Lcp_cat_dom"/>
</dbReference>
<feature type="domain" description="ER-bound oxygenase mpaB/mpaB'/Rubber oxygenase catalytic" evidence="1">
    <location>
        <begin position="34"/>
        <end position="266"/>
    </location>
</feature>
<reference evidence="2 3" key="1">
    <citation type="submission" date="2019-08" db="EMBL/GenBank/DDBJ databases">
        <title>Genone of Arthrobacter echini P9.</title>
        <authorList>
            <person name="Bowman J.P."/>
        </authorList>
    </citation>
    <scope>NUCLEOTIDE SEQUENCE [LARGE SCALE GENOMIC DNA]</scope>
    <source>
        <strain evidence="2 3">P9</strain>
    </source>
</reference>
<evidence type="ECO:0000313" key="2">
    <source>
        <dbReference type="EMBL" id="TYC98454.1"/>
    </source>
</evidence>
<evidence type="ECO:0000259" key="1">
    <source>
        <dbReference type="Pfam" id="PF09995"/>
    </source>
</evidence>
<sequence length="294" mass="32573">MRAWTRRLDRFFPARPMAGAVGDPGLFGPDSTAWRIARERTVLAGGPAALLLQVAHPLVGEGVRAHSDFATDPLRRLRGTLDAVLTVTFGDHAQVGAAGDLVARRHRPVRGTLPDDGASIPAGTAYSARDPELALWVFATLVWTALEVTEIFLRPVTPAERDAYYRDMTQFARLFDVTEDVLPTDYDALERYLHEQIRTVLDVGSTAHLIEDQILAPDPPLVMRPLRGVPSLLAAGLLPPTVRYAYALPWRRREQLAFAVLRRVVRVLAPVLPGSIRYWPHYRVALARLADAVD</sequence>
<comment type="caution">
    <text evidence="2">The sequence shown here is derived from an EMBL/GenBank/DDBJ whole genome shotgun (WGS) entry which is preliminary data.</text>
</comment>
<dbReference type="Pfam" id="PF09995">
    <property type="entry name" value="MPAB_Lcp_cat"/>
    <property type="match status" value="1"/>
</dbReference>
<accession>A0A5D0XPA9</accession>